<gene>
    <name evidence="2" type="ORF">D779_3251</name>
</gene>
<evidence type="ECO:0000313" key="3">
    <source>
        <dbReference type="Proteomes" id="UP000019460"/>
    </source>
</evidence>
<accession>W9V2W3</accession>
<protein>
    <submittedName>
        <fullName evidence="2">Uncharacterized protein</fullName>
    </submittedName>
</protein>
<dbReference type="EMBL" id="AONC01000056">
    <property type="protein sequence ID" value="EXJ13808.1"/>
    <property type="molecule type" value="Genomic_DNA"/>
</dbReference>
<reference evidence="2 3" key="1">
    <citation type="submission" date="2012-11" db="EMBL/GenBank/DDBJ databases">
        <title>Genome assembly of Thiorhodococcus sp. AK35.</title>
        <authorList>
            <person name="Nupur N."/>
            <person name="Khatri I."/>
            <person name="Subramanian S."/>
            <person name="Pinnaka A."/>
        </authorList>
    </citation>
    <scope>NUCLEOTIDE SEQUENCE [LARGE SCALE GENOMIC DNA]</scope>
    <source>
        <strain evidence="2 3">AK35</strain>
    </source>
</reference>
<name>W9V2W3_9GAMM</name>
<comment type="caution">
    <text evidence="2">The sequence shown here is derived from an EMBL/GenBank/DDBJ whole genome shotgun (WGS) entry which is preliminary data.</text>
</comment>
<proteinExistence type="predicted"/>
<dbReference type="AlphaFoldDB" id="W9V2W3"/>
<feature type="compositionally biased region" description="Polar residues" evidence="1">
    <location>
        <begin position="45"/>
        <end position="59"/>
    </location>
</feature>
<evidence type="ECO:0000313" key="2">
    <source>
        <dbReference type="EMBL" id="EXJ13808.1"/>
    </source>
</evidence>
<sequence>MLLLAIVAAGYTLYQWIPSSGMLPAPEEVATDPNVIPLKLPPKPSETTASLPGEAQSNP</sequence>
<feature type="region of interest" description="Disordered" evidence="1">
    <location>
        <begin position="34"/>
        <end position="59"/>
    </location>
</feature>
<organism evidence="2 3">
    <name type="scientific">Imhoffiella purpurea</name>
    <dbReference type="NCBI Taxonomy" id="1249627"/>
    <lineage>
        <taxon>Bacteria</taxon>
        <taxon>Pseudomonadati</taxon>
        <taxon>Pseudomonadota</taxon>
        <taxon>Gammaproteobacteria</taxon>
        <taxon>Chromatiales</taxon>
        <taxon>Chromatiaceae</taxon>
        <taxon>Imhoffiella</taxon>
    </lineage>
</organism>
<keyword evidence="3" id="KW-1185">Reference proteome</keyword>
<evidence type="ECO:0000256" key="1">
    <source>
        <dbReference type="SAM" id="MobiDB-lite"/>
    </source>
</evidence>
<dbReference type="Proteomes" id="UP000019460">
    <property type="component" value="Unassembled WGS sequence"/>
</dbReference>